<dbReference type="InterPro" id="IPR032710">
    <property type="entry name" value="NTF2-like_dom_sf"/>
</dbReference>
<evidence type="ECO:0000313" key="3">
    <source>
        <dbReference type="Proteomes" id="UP000523161"/>
    </source>
</evidence>
<dbReference type="AlphaFoldDB" id="A0A7Y5EHL0"/>
<name>A0A7Y5EHL0_9GAMM</name>
<dbReference type="SUPFAM" id="SSF54427">
    <property type="entry name" value="NTF2-like"/>
    <property type="match status" value="1"/>
</dbReference>
<comment type="caution">
    <text evidence="2">The sequence shown here is derived from an EMBL/GenBank/DDBJ whole genome shotgun (WGS) entry which is preliminary data.</text>
</comment>
<evidence type="ECO:0000259" key="1">
    <source>
        <dbReference type="Pfam" id="PF12680"/>
    </source>
</evidence>
<dbReference type="RefSeq" id="WP_173499609.1">
    <property type="nucleotide sequence ID" value="NZ_JABSOD010000002.1"/>
</dbReference>
<accession>A0A7Y5EHL0</accession>
<dbReference type="EMBL" id="JABSOD010000002">
    <property type="protein sequence ID" value="NRQ41356.1"/>
    <property type="molecule type" value="Genomic_DNA"/>
</dbReference>
<protein>
    <submittedName>
        <fullName evidence="2">Nuclear transport factor 2 family protein</fullName>
    </submittedName>
</protein>
<gene>
    <name evidence="2" type="ORF">HRH59_02060</name>
</gene>
<reference evidence="2 3" key="1">
    <citation type="submission" date="2020-06" db="EMBL/GenBank/DDBJ databases">
        <title>Rheinheimera sp. nov., a marine bacterium isolated from coastal.</title>
        <authorList>
            <person name="Yu Q."/>
            <person name="Qi Y."/>
            <person name="Pu J."/>
        </authorList>
    </citation>
    <scope>NUCLEOTIDE SEQUENCE [LARGE SCALE GENOMIC DNA]</scope>
    <source>
        <strain evidence="2 3">YQF-2</strain>
    </source>
</reference>
<dbReference type="InterPro" id="IPR037401">
    <property type="entry name" value="SnoaL-like"/>
</dbReference>
<dbReference type="Gene3D" id="3.10.450.50">
    <property type="match status" value="1"/>
</dbReference>
<proteinExistence type="predicted"/>
<organism evidence="2 3">
    <name type="scientific">Rheinheimera lutimaris</name>
    <dbReference type="NCBI Taxonomy" id="2740584"/>
    <lineage>
        <taxon>Bacteria</taxon>
        <taxon>Pseudomonadati</taxon>
        <taxon>Pseudomonadota</taxon>
        <taxon>Gammaproteobacteria</taxon>
        <taxon>Chromatiales</taxon>
        <taxon>Chromatiaceae</taxon>
        <taxon>Rheinheimera</taxon>
    </lineage>
</organism>
<evidence type="ECO:0000313" key="2">
    <source>
        <dbReference type="EMBL" id="NRQ41356.1"/>
    </source>
</evidence>
<dbReference type="Proteomes" id="UP000523161">
    <property type="component" value="Unassembled WGS sequence"/>
</dbReference>
<dbReference type="Pfam" id="PF12680">
    <property type="entry name" value="SnoaL_2"/>
    <property type="match status" value="1"/>
</dbReference>
<sequence>MNIQLADPIKNYFEISNGTDPVRLKHCFNANAVVLDEGGTYQGHTAIAAWFCDTRQKYAFSAKPLSATTQQQHEIVTAEVSGNFPGSPIELSYTFLLQDGKIQSLKIA</sequence>
<keyword evidence="3" id="KW-1185">Reference proteome</keyword>
<feature type="domain" description="SnoaL-like" evidence="1">
    <location>
        <begin position="10"/>
        <end position="102"/>
    </location>
</feature>